<dbReference type="Proteomes" id="UP000270342">
    <property type="component" value="Unassembled WGS sequence"/>
</dbReference>
<evidence type="ECO:0000256" key="3">
    <source>
        <dbReference type="ARBA" id="ARBA00007971"/>
    </source>
</evidence>
<dbReference type="GO" id="GO:0071973">
    <property type="term" value="P:bacterial-type flagellum-dependent cell motility"/>
    <property type="evidence" value="ECO:0007669"/>
    <property type="project" value="InterPro"/>
</dbReference>
<dbReference type="GO" id="GO:0009431">
    <property type="term" value="C:bacterial-type flagellum basal body, MS ring"/>
    <property type="evidence" value="ECO:0007669"/>
    <property type="project" value="InterPro"/>
</dbReference>
<evidence type="ECO:0000313" key="15">
    <source>
        <dbReference type="Proteomes" id="UP000270342"/>
    </source>
</evidence>
<organism evidence="14 15">
    <name type="scientific">Pararobbsia silviterrae</name>
    <dbReference type="NCBI Taxonomy" id="1792498"/>
    <lineage>
        <taxon>Bacteria</taxon>
        <taxon>Pseudomonadati</taxon>
        <taxon>Pseudomonadota</taxon>
        <taxon>Betaproteobacteria</taxon>
        <taxon>Burkholderiales</taxon>
        <taxon>Burkholderiaceae</taxon>
        <taxon>Pararobbsia</taxon>
    </lineage>
</organism>
<keyword evidence="14" id="KW-0966">Cell projection</keyword>
<dbReference type="EMBL" id="RBZU01000017">
    <property type="protein sequence ID" value="RKP45346.1"/>
    <property type="molecule type" value="Genomic_DNA"/>
</dbReference>
<feature type="compositionally biased region" description="Low complexity" evidence="10">
    <location>
        <begin position="363"/>
        <end position="376"/>
    </location>
</feature>
<evidence type="ECO:0000256" key="8">
    <source>
        <dbReference type="ARBA" id="ARBA00023143"/>
    </source>
</evidence>
<dbReference type="OrthoDB" id="8554211at2"/>
<dbReference type="InterPro" id="IPR000067">
    <property type="entry name" value="FlgMring_FliF"/>
</dbReference>
<feature type="region of interest" description="Disordered" evidence="10">
    <location>
        <begin position="315"/>
        <end position="405"/>
    </location>
</feature>
<comment type="caution">
    <text evidence="14">The sequence shown here is derived from an EMBL/GenBank/DDBJ whole genome shotgun (WGS) entry which is preliminary data.</text>
</comment>
<evidence type="ECO:0000259" key="13">
    <source>
        <dbReference type="Pfam" id="PF08345"/>
    </source>
</evidence>
<feature type="domain" description="Flagellar M-ring C-terminal" evidence="13">
    <location>
        <begin position="291"/>
        <end position="469"/>
    </location>
</feature>
<evidence type="ECO:0000256" key="5">
    <source>
        <dbReference type="ARBA" id="ARBA00022692"/>
    </source>
</evidence>
<evidence type="ECO:0000256" key="6">
    <source>
        <dbReference type="ARBA" id="ARBA00022989"/>
    </source>
</evidence>
<evidence type="ECO:0000256" key="1">
    <source>
        <dbReference type="ARBA" id="ARBA00004117"/>
    </source>
</evidence>
<evidence type="ECO:0000313" key="14">
    <source>
        <dbReference type="EMBL" id="RKP45346.1"/>
    </source>
</evidence>
<evidence type="ECO:0000256" key="7">
    <source>
        <dbReference type="ARBA" id="ARBA00023136"/>
    </source>
</evidence>
<dbReference type="Pfam" id="PF01514">
    <property type="entry name" value="YscJ_FliF"/>
    <property type="match status" value="1"/>
</dbReference>
<feature type="domain" description="Flagellar M-ring N-terminal" evidence="12">
    <location>
        <begin position="86"/>
        <end position="260"/>
    </location>
</feature>
<evidence type="ECO:0000259" key="12">
    <source>
        <dbReference type="Pfam" id="PF01514"/>
    </source>
</evidence>
<name>A0A494XA86_9BURK</name>
<dbReference type="InterPro" id="IPR006182">
    <property type="entry name" value="FliF_N_dom"/>
</dbReference>
<feature type="compositionally biased region" description="Polar residues" evidence="10">
    <location>
        <begin position="331"/>
        <end position="347"/>
    </location>
</feature>
<feature type="transmembrane region" description="Helical" evidence="11">
    <location>
        <begin position="493"/>
        <end position="511"/>
    </location>
</feature>
<evidence type="ECO:0000256" key="9">
    <source>
        <dbReference type="PIRNR" id="PIRNR004862"/>
    </source>
</evidence>
<dbReference type="InterPro" id="IPR043427">
    <property type="entry name" value="YscJ/FliF"/>
</dbReference>
<comment type="similarity">
    <text evidence="3 9">Belongs to the FliF family.</text>
</comment>
<dbReference type="GO" id="GO:0005886">
    <property type="term" value="C:plasma membrane"/>
    <property type="evidence" value="ECO:0007669"/>
    <property type="project" value="UniProtKB-SubCell"/>
</dbReference>
<keyword evidence="5 11" id="KW-0812">Transmembrane</keyword>
<feature type="compositionally biased region" description="Basic and acidic residues" evidence="10">
    <location>
        <begin position="385"/>
        <end position="404"/>
    </location>
</feature>
<evidence type="ECO:0000256" key="11">
    <source>
        <dbReference type="SAM" id="Phobius"/>
    </source>
</evidence>
<keyword evidence="6 11" id="KW-1133">Transmembrane helix</keyword>
<dbReference type="NCBIfam" id="TIGR00206">
    <property type="entry name" value="fliF"/>
    <property type="match status" value="1"/>
</dbReference>
<dbReference type="Pfam" id="PF08345">
    <property type="entry name" value="YscJ_FliF_C"/>
    <property type="match status" value="1"/>
</dbReference>
<comment type="subcellular location">
    <subcellularLocation>
        <location evidence="1 9">Bacterial flagellum basal body</location>
    </subcellularLocation>
    <subcellularLocation>
        <location evidence="2">Cell membrane</location>
        <topology evidence="2">Multi-pass membrane protein</topology>
    </subcellularLocation>
</comment>
<dbReference type="Gene3D" id="3.30.300.30">
    <property type="match status" value="1"/>
</dbReference>
<keyword evidence="15" id="KW-1185">Reference proteome</keyword>
<proteinExistence type="inferred from homology"/>
<dbReference type="GO" id="GO:0003774">
    <property type="term" value="F:cytoskeletal motor activity"/>
    <property type="evidence" value="ECO:0007669"/>
    <property type="project" value="InterPro"/>
</dbReference>
<keyword evidence="7 11" id="KW-0472">Membrane</keyword>
<evidence type="ECO:0000256" key="4">
    <source>
        <dbReference type="ARBA" id="ARBA00022475"/>
    </source>
</evidence>
<dbReference type="PANTHER" id="PTHR30046">
    <property type="entry name" value="FLAGELLAR M-RING PROTEIN"/>
    <property type="match status" value="1"/>
</dbReference>
<feature type="transmembrane region" description="Helical" evidence="11">
    <location>
        <begin position="65"/>
        <end position="84"/>
    </location>
</feature>
<keyword evidence="4" id="KW-1003">Cell membrane</keyword>
<keyword evidence="8 9" id="KW-0975">Bacterial flagellum</keyword>
<evidence type="ECO:0000256" key="10">
    <source>
        <dbReference type="SAM" id="MobiDB-lite"/>
    </source>
</evidence>
<comment type="function">
    <text evidence="9">The M ring may be actively involved in energy transduction.</text>
</comment>
<dbReference type="PRINTS" id="PR01009">
    <property type="entry name" value="FLGMRINGFLIF"/>
</dbReference>
<dbReference type="InterPro" id="IPR013556">
    <property type="entry name" value="Flag_M-ring_C"/>
</dbReference>
<dbReference type="PANTHER" id="PTHR30046:SF0">
    <property type="entry name" value="FLAGELLAR M-RING PROTEIN"/>
    <property type="match status" value="1"/>
</dbReference>
<evidence type="ECO:0000256" key="2">
    <source>
        <dbReference type="ARBA" id="ARBA00004651"/>
    </source>
</evidence>
<dbReference type="PIRSF" id="PIRSF004862">
    <property type="entry name" value="FliF"/>
    <property type="match status" value="1"/>
</dbReference>
<dbReference type="InterPro" id="IPR045851">
    <property type="entry name" value="AMP-bd_C_sf"/>
</dbReference>
<accession>A0A494XA86</accession>
<sequence length="603" mass="63714">MNAATTTPAPLNAAPGGAVAPNAAPAPAPGAPASAAPPAPSSIPVIAALEQRLPVITQLRANPKLPLIIVSALLVAALAALYLWTRAPDYKVLYTNLSDRDGGAVITALQQMNMPYKLTDTGGAILVPADQVHEARLHLALMGLPKGGAVGFELMDNEKFGISQFAEQVNYQRALEGELERTIDALSAVNDSRVHLAIPKPTVFVSEKQSPTASVMLNLWPGRALDDGQIAAITHMVSSAVPDMPPQNVTIVDQNGNLLTAPQTGTGLDATQLKYVAQIQQDTQRRINAILAPLFGEGNVHAQVSADIDFSKIEQSSEEYTPNESPRDSAIRSQQTSESKELGQTPSGGVPGALSNTPPQPASAPMANPPASGASATTANLGPSSEHKDTTTNYELDKTVRHIDTPQGRVRRLSAAVLVNYKPTVDAKGHVTMKPLTAEQLAQVKQLASDAMGFDAKRGDSLNVVNGEFTGPNTGPELPFWKQPETLDLTKTIGKYVLMAMVFMILFFGVLRPWMKGKFNPQPTLAEQEAAALAAIEGPTSLNGEGQLVDENGNVVDAIGENAALGAPQTTSFDRNLAYARQIAKSDPKAVASVIQNWVNDEG</sequence>
<keyword evidence="14" id="KW-0282">Flagellum</keyword>
<keyword evidence="14" id="KW-0969">Cilium</keyword>
<protein>
    <recommendedName>
        <fullName evidence="9">Flagellar M-ring protein</fullName>
    </recommendedName>
</protein>
<reference evidence="14 15" key="1">
    <citation type="submission" date="2018-10" db="EMBL/GenBank/DDBJ databases">
        <title>Robbsia sp. DHC34, isolated from soil.</title>
        <authorList>
            <person name="Gao Z.-H."/>
            <person name="Qiu L.-H."/>
        </authorList>
    </citation>
    <scope>NUCLEOTIDE SEQUENCE [LARGE SCALE GENOMIC DNA]</scope>
    <source>
        <strain evidence="14 15">DHC34</strain>
    </source>
</reference>
<dbReference type="AlphaFoldDB" id="A0A494XA86"/>
<gene>
    <name evidence="14" type="primary">fliF</name>
    <name evidence="14" type="ORF">D7S86_26230</name>
</gene>